<gene>
    <name evidence="4" type="ORF">IV417_18415</name>
</gene>
<name>A0AAP2GAD8_9RHOB</name>
<dbReference type="InterPro" id="IPR050966">
    <property type="entry name" value="Glutamyl_endopeptidase"/>
</dbReference>
<evidence type="ECO:0000313" key="4">
    <source>
        <dbReference type="EMBL" id="MBT0959369.1"/>
    </source>
</evidence>
<keyword evidence="1 2" id="KW-0732">Signal</keyword>
<dbReference type="InterPro" id="IPR001314">
    <property type="entry name" value="Peptidase_S1A"/>
</dbReference>
<evidence type="ECO:0000256" key="1">
    <source>
        <dbReference type="ARBA" id="ARBA00022729"/>
    </source>
</evidence>
<feature type="domain" description="Peptidase S1" evidence="3">
    <location>
        <begin position="27"/>
        <end position="242"/>
    </location>
</feature>
<dbReference type="InterPro" id="IPR009003">
    <property type="entry name" value="Peptidase_S1_PA"/>
</dbReference>
<dbReference type="InterPro" id="IPR043504">
    <property type="entry name" value="Peptidase_S1_PA_chymotrypsin"/>
</dbReference>
<comment type="caution">
    <text evidence="4">The sequence shown here is derived from an EMBL/GenBank/DDBJ whole genome shotgun (WGS) entry which is preliminary data.</text>
</comment>
<keyword evidence="4" id="KW-0378">Hydrolase</keyword>
<evidence type="ECO:0000259" key="3">
    <source>
        <dbReference type="PROSITE" id="PS50240"/>
    </source>
</evidence>
<dbReference type="AlphaFoldDB" id="A0AAP2GAD8"/>
<evidence type="ECO:0000313" key="5">
    <source>
        <dbReference type="Proteomes" id="UP001315686"/>
    </source>
</evidence>
<dbReference type="RefSeq" id="WP_327795603.1">
    <property type="nucleotide sequence ID" value="NZ_JADQAZ010000004.1"/>
</dbReference>
<accession>A0AAP2GAD8</accession>
<evidence type="ECO:0000256" key="2">
    <source>
        <dbReference type="SAM" id="SignalP"/>
    </source>
</evidence>
<proteinExistence type="predicted"/>
<reference evidence="4 5" key="1">
    <citation type="journal article" date="2021" name="Arch. Microbiol.">
        <title>Harenicola maris gen. nov., sp. nov. isolated from the Sea of Japan shallow sediments.</title>
        <authorList>
            <person name="Romanenko L.A."/>
            <person name="Kurilenko V.V."/>
            <person name="Chernysheva N.Y."/>
            <person name="Tekutyeva L.A."/>
            <person name="Velansky P.V."/>
            <person name="Svetashev V.I."/>
            <person name="Isaeva M.P."/>
        </authorList>
    </citation>
    <scope>NUCLEOTIDE SEQUENCE [LARGE SCALE GENOMIC DNA]</scope>
    <source>
        <strain evidence="4 5">KMM 3653</strain>
    </source>
</reference>
<dbReference type="PANTHER" id="PTHR15462:SF8">
    <property type="entry name" value="SERINE PROTEASE"/>
    <property type="match status" value="1"/>
</dbReference>
<dbReference type="GO" id="GO:0004252">
    <property type="term" value="F:serine-type endopeptidase activity"/>
    <property type="evidence" value="ECO:0007669"/>
    <property type="project" value="InterPro"/>
</dbReference>
<protein>
    <submittedName>
        <fullName evidence="4">Trypsin-like serine protease</fullName>
    </submittedName>
</protein>
<dbReference type="Pfam" id="PF13365">
    <property type="entry name" value="Trypsin_2"/>
    <property type="match status" value="1"/>
</dbReference>
<sequence length="278" mass="29341">MRLATLAASLLAAAQLISPASADTKTVLREMTTLNDTRGWEGVGRLNLGGSGFCTGALIAPDLVLTAAHCLFDKTTGERIDGTTIEFLAGWRNGRAEAYRSVRRAATHPDYNYAETDAVGRVAADLALLELDKPIRNNRVLPFAIAAQPRQGKAVGVVSYAQERSEAPSIQEACEVLERHGGVAMLNCDVNYGSSGAPVFAIIGGQPHIVSVVSAKAAVEGRKVALSSELQRSLHQLKMALADVESGILNRGLASGGTFTNGDRKSSLGAKFIRPNSN</sequence>
<dbReference type="Proteomes" id="UP001315686">
    <property type="component" value="Unassembled WGS sequence"/>
</dbReference>
<keyword evidence="4" id="KW-0645">Protease</keyword>
<dbReference type="PRINTS" id="PR00722">
    <property type="entry name" value="CHYMOTRYPSIN"/>
</dbReference>
<dbReference type="GO" id="GO:0006508">
    <property type="term" value="P:proteolysis"/>
    <property type="evidence" value="ECO:0007669"/>
    <property type="project" value="UniProtKB-KW"/>
</dbReference>
<dbReference type="InterPro" id="IPR001254">
    <property type="entry name" value="Trypsin_dom"/>
</dbReference>
<dbReference type="PROSITE" id="PS50240">
    <property type="entry name" value="TRYPSIN_DOM"/>
    <property type="match status" value="1"/>
</dbReference>
<dbReference type="PROSITE" id="PS00134">
    <property type="entry name" value="TRYPSIN_HIS"/>
    <property type="match status" value="1"/>
</dbReference>
<dbReference type="Gene3D" id="2.40.10.10">
    <property type="entry name" value="Trypsin-like serine proteases"/>
    <property type="match status" value="2"/>
</dbReference>
<feature type="signal peptide" evidence="2">
    <location>
        <begin position="1"/>
        <end position="22"/>
    </location>
</feature>
<dbReference type="InterPro" id="IPR018114">
    <property type="entry name" value="TRYPSIN_HIS"/>
</dbReference>
<dbReference type="PANTHER" id="PTHR15462">
    <property type="entry name" value="SERINE PROTEASE"/>
    <property type="match status" value="1"/>
</dbReference>
<organism evidence="4 5">
    <name type="scientific">Harenicola maris</name>
    <dbReference type="NCBI Taxonomy" id="2841044"/>
    <lineage>
        <taxon>Bacteria</taxon>
        <taxon>Pseudomonadati</taxon>
        <taxon>Pseudomonadota</taxon>
        <taxon>Alphaproteobacteria</taxon>
        <taxon>Rhodobacterales</taxon>
        <taxon>Paracoccaceae</taxon>
        <taxon>Harenicola</taxon>
    </lineage>
</organism>
<dbReference type="SUPFAM" id="SSF50494">
    <property type="entry name" value="Trypsin-like serine proteases"/>
    <property type="match status" value="1"/>
</dbReference>
<feature type="chain" id="PRO_5043026075" evidence="2">
    <location>
        <begin position="23"/>
        <end position="278"/>
    </location>
</feature>
<keyword evidence="5" id="KW-1185">Reference proteome</keyword>
<dbReference type="EMBL" id="JADQAZ010000004">
    <property type="protein sequence ID" value="MBT0959369.1"/>
    <property type="molecule type" value="Genomic_DNA"/>
</dbReference>